<keyword evidence="5 9" id="KW-0276">Fatty acid metabolism</keyword>
<dbReference type="InterPro" id="IPR013747">
    <property type="entry name" value="ACP_syn_III_C"/>
</dbReference>
<dbReference type="GO" id="GO:0033818">
    <property type="term" value="F:beta-ketoacyl-acyl-carrier-protein synthase III activity"/>
    <property type="evidence" value="ECO:0007669"/>
    <property type="project" value="UniProtKB-EC"/>
</dbReference>
<feature type="active site" evidence="9">
    <location>
        <position position="116"/>
    </location>
</feature>
<keyword evidence="2 9" id="KW-0963">Cytoplasm</keyword>
<feature type="domain" description="Beta-ketoacyl-[acyl-carrier-protein] synthase III N-terminal" evidence="11">
    <location>
        <begin position="110"/>
        <end position="188"/>
    </location>
</feature>
<dbReference type="RefSeq" id="WP_377945162.1">
    <property type="nucleotide sequence ID" value="NZ_JBHUCX010000092.1"/>
</dbReference>
<keyword evidence="3 9" id="KW-0444">Lipid biosynthesis</keyword>
<comment type="subcellular location">
    <subcellularLocation>
        <location evidence="9">Cytoplasm</location>
    </subcellularLocation>
</comment>
<organism evidence="12 13">
    <name type="scientific">Alicyclobacillus fodiniaquatilis</name>
    <dbReference type="NCBI Taxonomy" id="1661150"/>
    <lineage>
        <taxon>Bacteria</taxon>
        <taxon>Bacillati</taxon>
        <taxon>Bacillota</taxon>
        <taxon>Bacilli</taxon>
        <taxon>Bacillales</taxon>
        <taxon>Alicyclobacillaceae</taxon>
        <taxon>Alicyclobacillus</taxon>
    </lineage>
</organism>
<comment type="pathway">
    <text evidence="9">Lipid metabolism; fatty acid biosynthesis.</text>
</comment>
<comment type="catalytic activity">
    <reaction evidence="9">
        <text>malonyl-[ACP] + acetyl-CoA + H(+) = 3-oxobutanoyl-[ACP] + CO2 + CoA</text>
        <dbReference type="Rhea" id="RHEA:12080"/>
        <dbReference type="Rhea" id="RHEA-COMP:9623"/>
        <dbReference type="Rhea" id="RHEA-COMP:9625"/>
        <dbReference type="ChEBI" id="CHEBI:15378"/>
        <dbReference type="ChEBI" id="CHEBI:16526"/>
        <dbReference type="ChEBI" id="CHEBI:57287"/>
        <dbReference type="ChEBI" id="CHEBI:57288"/>
        <dbReference type="ChEBI" id="CHEBI:78449"/>
        <dbReference type="ChEBI" id="CHEBI:78450"/>
        <dbReference type="EC" id="2.3.1.180"/>
    </reaction>
</comment>
<evidence type="ECO:0000313" key="12">
    <source>
        <dbReference type="EMBL" id="MFD1677249.1"/>
    </source>
</evidence>
<evidence type="ECO:0000256" key="7">
    <source>
        <dbReference type="ARBA" id="ARBA00023160"/>
    </source>
</evidence>
<keyword evidence="4 9" id="KW-0808">Transferase</keyword>
<feature type="active site" evidence="9">
    <location>
        <position position="286"/>
    </location>
</feature>
<protein>
    <recommendedName>
        <fullName evidence="9">Beta-ketoacyl-[acyl-carrier-protein] synthase III</fullName>
        <shortName evidence="9">Beta-ketoacyl-ACP synthase III</shortName>
        <shortName evidence="9">KAS III</shortName>
        <ecNumber evidence="9">2.3.1.180</ecNumber>
    </recommendedName>
    <alternativeName>
        <fullName evidence="9">3-oxoacyl-[acyl-carrier-protein] synthase 3</fullName>
    </alternativeName>
    <alternativeName>
        <fullName evidence="9">3-oxoacyl-[acyl-carrier-protein] synthase III</fullName>
    </alternativeName>
</protein>
<dbReference type="EMBL" id="JBHUCX010000092">
    <property type="protein sequence ID" value="MFD1677249.1"/>
    <property type="molecule type" value="Genomic_DNA"/>
</dbReference>
<evidence type="ECO:0000256" key="8">
    <source>
        <dbReference type="ARBA" id="ARBA00023315"/>
    </source>
</evidence>
<evidence type="ECO:0000313" key="13">
    <source>
        <dbReference type="Proteomes" id="UP001597079"/>
    </source>
</evidence>
<dbReference type="Pfam" id="PF08541">
    <property type="entry name" value="ACP_syn_III_C"/>
    <property type="match status" value="1"/>
</dbReference>
<feature type="region of interest" description="ACP-binding" evidence="9">
    <location>
        <begin position="257"/>
        <end position="261"/>
    </location>
</feature>
<feature type="active site" evidence="9">
    <location>
        <position position="256"/>
    </location>
</feature>
<keyword evidence="6 9" id="KW-0443">Lipid metabolism</keyword>
<dbReference type="NCBIfam" id="NF006829">
    <property type="entry name" value="PRK09352.1"/>
    <property type="match status" value="1"/>
</dbReference>
<evidence type="ECO:0000256" key="5">
    <source>
        <dbReference type="ARBA" id="ARBA00022832"/>
    </source>
</evidence>
<keyword evidence="9" id="KW-0511">Multifunctional enzyme</keyword>
<evidence type="ECO:0000256" key="6">
    <source>
        <dbReference type="ARBA" id="ARBA00023098"/>
    </source>
</evidence>
<comment type="caution">
    <text evidence="12">The sequence shown here is derived from an EMBL/GenBank/DDBJ whole genome shotgun (WGS) entry which is preliminary data.</text>
</comment>
<dbReference type="InterPro" id="IPR004655">
    <property type="entry name" value="FabH"/>
</dbReference>
<evidence type="ECO:0000259" key="10">
    <source>
        <dbReference type="Pfam" id="PF08541"/>
    </source>
</evidence>
<accession>A0ABW4JLK5</accession>
<evidence type="ECO:0000256" key="2">
    <source>
        <dbReference type="ARBA" id="ARBA00022490"/>
    </source>
</evidence>
<dbReference type="SUPFAM" id="SSF53901">
    <property type="entry name" value="Thiolase-like"/>
    <property type="match status" value="1"/>
</dbReference>
<dbReference type="EC" id="2.3.1.180" evidence="9"/>
<dbReference type="HAMAP" id="MF_01815">
    <property type="entry name" value="FabH"/>
    <property type="match status" value="1"/>
</dbReference>
<reference evidence="13" key="1">
    <citation type="journal article" date="2019" name="Int. J. Syst. Evol. Microbiol.">
        <title>The Global Catalogue of Microorganisms (GCM) 10K type strain sequencing project: providing services to taxonomists for standard genome sequencing and annotation.</title>
        <authorList>
            <consortium name="The Broad Institute Genomics Platform"/>
            <consortium name="The Broad Institute Genome Sequencing Center for Infectious Disease"/>
            <person name="Wu L."/>
            <person name="Ma J."/>
        </authorList>
    </citation>
    <scope>NUCLEOTIDE SEQUENCE [LARGE SCALE GENOMIC DNA]</scope>
    <source>
        <strain evidence="13">CGMCC 1.12286</strain>
    </source>
</reference>
<feature type="domain" description="Beta-ketoacyl-[acyl-carrier-protein] synthase III C-terminal" evidence="10">
    <location>
        <begin position="240"/>
        <end position="328"/>
    </location>
</feature>
<comment type="subunit">
    <text evidence="9">Homodimer.</text>
</comment>
<keyword evidence="7 9" id="KW-0275">Fatty acid biosynthesis</keyword>
<comment type="domain">
    <text evidence="9">The last Arg residue of the ACP-binding site is essential for the weak association between ACP/AcpP and FabH.</text>
</comment>
<comment type="similarity">
    <text evidence="1 9">Belongs to the thiolase-like superfamily. FabH family.</text>
</comment>
<comment type="function">
    <text evidence="9">Catalyzes the condensation reaction of fatty acid synthesis by the addition to an acyl acceptor of two carbons from malonyl-ACP. Catalyzes the first condensation reaction which initiates fatty acid synthesis and may therefore play a role in governing the total rate of fatty acid production. Possesses both acetoacetyl-ACP synthase and acetyl transacylase activities. Its substrate specificity determines the biosynthesis of branched-chain and/or straight-chain of fatty acids.</text>
</comment>
<evidence type="ECO:0000259" key="11">
    <source>
        <dbReference type="Pfam" id="PF08545"/>
    </source>
</evidence>
<dbReference type="NCBIfam" id="TIGR00747">
    <property type="entry name" value="fabH"/>
    <property type="match status" value="1"/>
</dbReference>
<dbReference type="InterPro" id="IPR013751">
    <property type="entry name" value="ACP_syn_III_N"/>
</dbReference>
<proteinExistence type="inferred from homology"/>
<evidence type="ECO:0000256" key="9">
    <source>
        <dbReference type="HAMAP-Rule" id="MF_01815"/>
    </source>
</evidence>
<evidence type="ECO:0000256" key="3">
    <source>
        <dbReference type="ARBA" id="ARBA00022516"/>
    </source>
</evidence>
<name>A0ABW4JLK5_9BACL</name>
<dbReference type="InterPro" id="IPR016039">
    <property type="entry name" value="Thiolase-like"/>
</dbReference>
<dbReference type="Pfam" id="PF08545">
    <property type="entry name" value="ACP_syn_III"/>
    <property type="match status" value="1"/>
</dbReference>
<dbReference type="CDD" id="cd00830">
    <property type="entry name" value="KAS_III"/>
    <property type="match status" value="1"/>
</dbReference>
<evidence type="ECO:0000256" key="1">
    <source>
        <dbReference type="ARBA" id="ARBA00008642"/>
    </source>
</evidence>
<keyword evidence="13" id="KW-1185">Reference proteome</keyword>
<sequence length="329" mass="34685">MSERTRAGILGTGSGLPKRVLSNFDLEKMVETSDEWIVTRTGIRERRIAEAGEATSDYVAIACEQAMTAANVAAGDIDMLICATVTPDHAFPSTANVVQERLGLTKASSFDLSAACSGFLYGLSLGTAMIEAGRAKYVLVAAGDLLSRIVDYTDRSTCVLFGDGAGAVVLGPIESDRGVLSVALHSDGRGKDVLYVAAGGSRKPASAETVANGEHFIRMSGRDTFKFAVQAMVSATEEVLESSGLQPEDVALYVPHQANLRIIDAARRRFHIPDERVALTLDKYGNTSASSIVIALDEYVRAGRVGPGDVVLLVGFGAGLTWGAAAVRL</sequence>
<dbReference type="PANTHER" id="PTHR34069:SF2">
    <property type="entry name" value="BETA-KETOACYL-[ACYL-CARRIER-PROTEIN] SYNTHASE III"/>
    <property type="match status" value="1"/>
</dbReference>
<evidence type="ECO:0000256" key="4">
    <source>
        <dbReference type="ARBA" id="ARBA00022679"/>
    </source>
</evidence>
<dbReference type="Gene3D" id="3.40.47.10">
    <property type="match status" value="1"/>
</dbReference>
<keyword evidence="8 9" id="KW-0012">Acyltransferase</keyword>
<dbReference type="Proteomes" id="UP001597079">
    <property type="component" value="Unassembled WGS sequence"/>
</dbReference>
<gene>
    <name evidence="9" type="primary">fabH</name>
    <name evidence="12" type="ORF">ACFSB2_21490</name>
</gene>
<dbReference type="PANTHER" id="PTHR34069">
    <property type="entry name" value="3-OXOACYL-[ACYL-CARRIER-PROTEIN] SYNTHASE 3"/>
    <property type="match status" value="1"/>
</dbReference>